<feature type="non-terminal residue" evidence="1">
    <location>
        <position position="115"/>
    </location>
</feature>
<evidence type="ECO:0000313" key="1">
    <source>
        <dbReference type="EMBL" id="AIA89132.1"/>
    </source>
</evidence>
<dbReference type="EMBL" id="KF121840">
    <property type="protein sequence ID" value="AIA89132.1"/>
    <property type="molecule type" value="Genomic_DNA"/>
</dbReference>
<name>A0A060C2G4_9ACTN</name>
<dbReference type="GO" id="GO:0030246">
    <property type="term" value="F:carbohydrate binding"/>
    <property type="evidence" value="ECO:0007669"/>
    <property type="project" value="InterPro"/>
</dbReference>
<dbReference type="SUPFAM" id="SSF74650">
    <property type="entry name" value="Galactose mutarotase-like"/>
    <property type="match status" value="1"/>
</dbReference>
<organism evidence="1">
    <name type="scientific">uncultured Kribbella sp</name>
    <dbReference type="NCBI Taxonomy" id="304889"/>
    <lineage>
        <taxon>Bacteria</taxon>
        <taxon>Bacillati</taxon>
        <taxon>Actinomycetota</taxon>
        <taxon>Actinomycetes</taxon>
        <taxon>Propionibacteriales</taxon>
        <taxon>Kribbellaceae</taxon>
        <taxon>Kribbella</taxon>
        <taxon>environmental samples</taxon>
    </lineage>
</organism>
<dbReference type="InterPro" id="IPR011013">
    <property type="entry name" value="Gal_mutarotase_sf_dom"/>
</dbReference>
<dbReference type="Gene3D" id="2.60.40.1760">
    <property type="entry name" value="glycosyl hydrolase (family 31)"/>
    <property type="match status" value="1"/>
</dbReference>
<dbReference type="AlphaFoldDB" id="A0A060C2G4"/>
<sequence>MKFTDGYWLVKPGMTVLRPLDVDDVEVEGRTMTVYAPTKRILERGDTLNRPVITVSFSSPLEGVVGVTVEHHAGGVPPRPVFELADDSPEVTTQVGPQEATFTSGALTARVSLTD</sequence>
<accession>A0A060C2G4</accession>
<dbReference type="GO" id="GO:0003824">
    <property type="term" value="F:catalytic activity"/>
    <property type="evidence" value="ECO:0007669"/>
    <property type="project" value="InterPro"/>
</dbReference>
<protein>
    <submittedName>
        <fullName evidence="1">CAZy families GH31 protein</fullName>
    </submittedName>
</protein>
<proteinExistence type="predicted"/>
<dbReference type="GO" id="GO:0005975">
    <property type="term" value="P:carbohydrate metabolic process"/>
    <property type="evidence" value="ECO:0007669"/>
    <property type="project" value="InterPro"/>
</dbReference>
<reference evidence="1" key="1">
    <citation type="journal article" date="2013" name="Environ. Microbiol.">
        <title>Seasonally variable intestinal metagenomes of the red palm weevil (Rhynchophorus ferrugineus).</title>
        <authorList>
            <person name="Jia S."/>
            <person name="Zhang X."/>
            <person name="Zhang G."/>
            <person name="Yin A."/>
            <person name="Zhang S."/>
            <person name="Li F."/>
            <person name="Wang L."/>
            <person name="Zhao D."/>
            <person name="Yun Q."/>
            <person name="Tala"/>
            <person name="Wang J."/>
            <person name="Sun G."/>
            <person name="Baabdullah M."/>
            <person name="Yu X."/>
            <person name="Hu S."/>
            <person name="Al-Mssallem I.S."/>
            <person name="Yu J."/>
        </authorList>
    </citation>
    <scope>NUCLEOTIDE SEQUENCE</scope>
</reference>